<reference evidence="1" key="1">
    <citation type="submission" date="2021-06" db="EMBL/GenBank/DDBJ databases">
        <authorList>
            <person name="Kallberg Y."/>
            <person name="Tangrot J."/>
            <person name="Rosling A."/>
        </authorList>
    </citation>
    <scope>NUCLEOTIDE SEQUENCE</scope>
    <source>
        <strain evidence="1">28 12/20/2015</strain>
    </source>
</reference>
<feature type="non-terminal residue" evidence="1">
    <location>
        <position position="177"/>
    </location>
</feature>
<evidence type="ECO:0000313" key="2">
    <source>
        <dbReference type="Proteomes" id="UP000789366"/>
    </source>
</evidence>
<evidence type="ECO:0000313" key="1">
    <source>
        <dbReference type="EMBL" id="CAG8600745.1"/>
    </source>
</evidence>
<gene>
    <name evidence="1" type="ORF">SPELUC_LOCUS7107</name>
</gene>
<dbReference type="Proteomes" id="UP000789366">
    <property type="component" value="Unassembled WGS sequence"/>
</dbReference>
<protein>
    <submittedName>
        <fullName evidence="1">14208_t:CDS:1</fullName>
    </submittedName>
</protein>
<proteinExistence type="predicted"/>
<organism evidence="1 2">
    <name type="scientific">Cetraspora pellucida</name>
    <dbReference type="NCBI Taxonomy" id="1433469"/>
    <lineage>
        <taxon>Eukaryota</taxon>
        <taxon>Fungi</taxon>
        <taxon>Fungi incertae sedis</taxon>
        <taxon>Mucoromycota</taxon>
        <taxon>Glomeromycotina</taxon>
        <taxon>Glomeromycetes</taxon>
        <taxon>Diversisporales</taxon>
        <taxon>Gigasporaceae</taxon>
        <taxon>Cetraspora</taxon>
    </lineage>
</organism>
<comment type="caution">
    <text evidence="1">The sequence shown here is derived from an EMBL/GenBank/DDBJ whole genome shotgun (WGS) entry which is preliminary data.</text>
</comment>
<dbReference type="EMBL" id="CAJVPW010009075">
    <property type="protein sequence ID" value="CAG8600745.1"/>
    <property type="molecule type" value="Genomic_DNA"/>
</dbReference>
<keyword evidence="2" id="KW-1185">Reference proteome</keyword>
<accession>A0ACA9MV80</accession>
<name>A0ACA9MV80_9GLOM</name>
<sequence length="177" mass="20725">MIKLLEPFEVITRRLSGATYPTLNMVHPYIYTLKQVFAPRIEEGETIDIYLDLIYGPLVSDNELENDDNINTENLIQKVRAAIYLSLDKLWEMPNESSLTAMILDPRIKNFSFMNRSDRAQQKTQAEFLLRDLYTQLKQELTNKNLEVPYSTVDLINDAEDIFSKMWADNHLQMEDE</sequence>